<comment type="similarity">
    <text evidence="2">Belongs to the CUSTOS family.</text>
</comment>
<comment type="caution">
    <text evidence="7">The sequence shown here is derived from an EMBL/GenBank/DDBJ whole genome shotgun (WGS) entry which is preliminary data.</text>
</comment>
<protein>
    <recommendedName>
        <fullName evidence="3">Protein CUSTOS</fullName>
    </recommendedName>
</protein>
<evidence type="ECO:0000256" key="1">
    <source>
        <dbReference type="ARBA" id="ARBA00004259"/>
    </source>
</evidence>
<evidence type="ECO:0000256" key="6">
    <source>
        <dbReference type="ARBA" id="ARBA00023242"/>
    </source>
</evidence>
<proteinExistence type="inferred from homology"/>
<evidence type="ECO:0000256" key="2">
    <source>
        <dbReference type="ARBA" id="ARBA00008632"/>
    </source>
</evidence>
<reference evidence="7" key="2">
    <citation type="submission" date="2021-08" db="EMBL/GenBank/DDBJ databases">
        <authorList>
            <person name="Eriksson T."/>
        </authorList>
    </citation>
    <scope>NUCLEOTIDE SEQUENCE</scope>
    <source>
        <strain evidence="7">Stoneville</strain>
        <tissue evidence="7">Whole head</tissue>
    </source>
</reference>
<comment type="subcellular location">
    <subcellularLocation>
        <location evidence="1">Nucleus envelope</location>
    </subcellularLocation>
</comment>
<keyword evidence="5" id="KW-0879">Wnt signaling pathway</keyword>
<dbReference type="GO" id="GO:0005635">
    <property type="term" value="C:nuclear envelope"/>
    <property type="evidence" value="ECO:0007669"/>
    <property type="project" value="UniProtKB-SubCell"/>
</dbReference>
<dbReference type="GO" id="GO:0016055">
    <property type="term" value="P:Wnt signaling pathway"/>
    <property type="evidence" value="ECO:0007669"/>
    <property type="project" value="UniProtKB-KW"/>
</dbReference>
<dbReference type="AlphaFoldDB" id="A0A8J6HEU2"/>
<sequence length="131" mass="15478">MSSDSSDNEDLSKFREAADSQFIRDSMFDKSKSKISEDCKIEKPQSLRRNKDDEEQFNVVRVSPEFRDHVAKHLSNMLEELLQKKLSHKTTNYDSYIKPKRRKSGIKLFRDSSHYVKKLKTVMRMMKNLSV</sequence>
<keyword evidence="8" id="KW-1185">Reference proteome</keyword>
<keyword evidence="6" id="KW-0539">Nucleus</keyword>
<name>A0A8J6HEU2_TENMO</name>
<evidence type="ECO:0000313" key="8">
    <source>
        <dbReference type="Proteomes" id="UP000719412"/>
    </source>
</evidence>
<gene>
    <name evidence="7" type="ORF">GEV33_009968</name>
</gene>
<dbReference type="Pfam" id="PF23999">
    <property type="entry name" value="CUSTOS"/>
    <property type="match status" value="1"/>
</dbReference>
<dbReference type="Proteomes" id="UP000719412">
    <property type="component" value="Unassembled WGS sequence"/>
</dbReference>
<dbReference type="InterPro" id="IPR026694">
    <property type="entry name" value="CUSTOS"/>
</dbReference>
<evidence type="ECO:0000256" key="3">
    <source>
        <dbReference type="ARBA" id="ARBA00013465"/>
    </source>
</evidence>
<evidence type="ECO:0000256" key="4">
    <source>
        <dbReference type="ARBA" id="ARBA00022473"/>
    </source>
</evidence>
<evidence type="ECO:0000256" key="5">
    <source>
        <dbReference type="ARBA" id="ARBA00022687"/>
    </source>
</evidence>
<dbReference type="PANTHER" id="PTHR14482:SF0">
    <property type="entry name" value="PROTEIN CUSTOS"/>
    <property type="match status" value="1"/>
</dbReference>
<evidence type="ECO:0000313" key="7">
    <source>
        <dbReference type="EMBL" id="KAH0812822.1"/>
    </source>
</evidence>
<organism evidence="7 8">
    <name type="scientific">Tenebrio molitor</name>
    <name type="common">Yellow mealworm beetle</name>
    <dbReference type="NCBI Taxonomy" id="7067"/>
    <lineage>
        <taxon>Eukaryota</taxon>
        <taxon>Metazoa</taxon>
        <taxon>Ecdysozoa</taxon>
        <taxon>Arthropoda</taxon>
        <taxon>Hexapoda</taxon>
        <taxon>Insecta</taxon>
        <taxon>Pterygota</taxon>
        <taxon>Neoptera</taxon>
        <taxon>Endopterygota</taxon>
        <taxon>Coleoptera</taxon>
        <taxon>Polyphaga</taxon>
        <taxon>Cucujiformia</taxon>
        <taxon>Tenebrionidae</taxon>
        <taxon>Tenebrio</taxon>
    </lineage>
</organism>
<dbReference type="EMBL" id="JABDTM020025771">
    <property type="protein sequence ID" value="KAH0812822.1"/>
    <property type="molecule type" value="Genomic_DNA"/>
</dbReference>
<keyword evidence="4" id="KW-0217">Developmental protein</keyword>
<accession>A0A8J6HEU2</accession>
<dbReference type="PANTHER" id="PTHR14482">
    <property type="entry name" value="CHROMOSOME 12 ORF 43 HOMOLOG"/>
    <property type="match status" value="1"/>
</dbReference>
<reference evidence="7" key="1">
    <citation type="journal article" date="2020" name="J Insects Food Feed">
        <title>The yellow mealworm (Tenebrio molitor) genome: a resource for the emerging insects as food and feed industry.</title>
        <authorList>
            <person name="Eriksson T."/>
            <person name="Andere A."/>
            <person name="Kelstrup H."/>
            <person name="Emery V."/>
            <person name="Picard C."/>
        </authorList>
    </citation>
    <scope>NUCLEOTIDE SEQUENCE</scope>
    <source>
        <strain evidence="7">Stoneville</strain>
        <tissue evidence="7">Whole head</tissue>
    </source>
</reference>